<keyword evidence="3" id="KW-1185">Reference proteome</keyword>
<dbReference type="EMBL" id="JAIQCJ010002042">
    <property type="protein sequence ID" value="KAJ8784655.1"/>
    <property type="molecule type" value="Genomic_DNA"/>
</dbReference>
<feature type="compositionally biased region" description="Polar residues" evidence="1">
    <location>
        <begin position="16"/>
        <end position="30"/>
    </location>
</feature>
<evidence type="ECO:0000256" key="1">
    <source>
        <dbReference type="SAM" id="MobiDB-lite"/>
    </source>
</evidence>
<proteinExistence type="predicted"/>
<dbReference type="AlphaFoldDB" id="A0AB34H190"/>
<sequence>MTRQNPGPDRAPGPPTRNSHPISPSHTDLSYSDRVRNMVRAGESGSGHSGILRAKTSPPAPNSPTPPHSQVSVTNCACALNPFSPPSYTCLLLVGRSSRRGDWANALPPPSLEHVGPSLSSLSTCPAFGGTPRFSGSGADFLQVLCDGLQDSTWEYRLSTW</sequence>
<feature type="region of interest" description="Disordered" evidence="1">
    <location>
        <begin position="1"/>
        <end position="71"/>
    </location>
</feature>
<dbReference type="Proteomes" id="UP001159641">
    <property type="component" value="Unassembled WGS sequence"/>
</dbReference>
<comment type="caution">
    <text evidence="2">The sequence shown here is derived from an EMBL/GenBank/DDBJ whole genome shotgun (WGS) entry which is preliminary data.</text>
</comment>
<reference evidence="2 3" key="1">
    <citation type="submission" date="2022-11" db="EMBL/GenBank/DDBJ databases">
        <title>Whole genome sequence of Eschrichtius robustus ER-17-0199.</title>
        <authorList>
            <person name="Bruniche-Olsen A."/>
            <person name="Black A.N."/>
            <person name="Fields C.J."/>
            <person name="Walden K."/>
            <person name="Dewoody J.A."/>
        </authorList>
    </citation>
    <scope>NUCLEOTIDE SEQUENCE [LARGE SCALE GENOMIC DNA]</scope>
    <source>
        <strain evidence="2">ER-17-0199</strain>
        <tissue evidence="2">Blubber</tissue>
    </source>
</reference>
<organism evidence="2 3">
    <name type="scientific">Eschrichtius robustus</name>
    <name type="common">California gray whale</name>
    <name type="synonym">Eschrichtius gibbosus</name>
    <dbReference type="NCBI Taxonomy" id="9764"/>
    <lineage>
        <taxon>Eukaryota</taxon>
        <taxon>Metazoa</taxon>
        <taxon>Chordata</taxon>
        <taxon>Craniata</taxon>
        <taxon>Vertebrata</taxon>
        <taxon>Euteleostomi</taxon>
        <taxon>Mammalia</taxon>
        <taxon>Eutheria</taxon>
        <taxon>Laurasiatheria</taxon>
        <taxon>Artiodactyla</taxon>
        <taxon>Whippomorpha</taxon>
        <taxon>Cetacea</taxon>
        <taxon>Mysticeti</taxon>
        <taxon>Eschrichtiidae</taxon>
        <taxon>Eschrichtius</taxon>
    </lineage>
</organism>
<evidence type="ECO:0000313" key="3">
    <source>
        <dbReference type="Proteomes" id="UP001159641"/>
    </source>
</evidence>
<protein>
    <submittedName>
        <fullName evidence="2">Uncharacterized protein</fullName>
    </submittedName>
</protein>
<evidence type="ECO:0000313" key="2">
    <source>
        <dbReference type="EMBL" id="KAJ8784655.1"/>
    </source>
</evidence>
<gene>
    <name evidence="2" type="ORF">J1605_008006</name>
</gene>
<accession>A0AB34H190</accession>
<name>A0AB34H190_ESCRO</name>
<feature type="compositionally biased region" description="Pro residues" evidence="1">
    <location>
        <begin position="58"/>
        <end position="67"/>
    </location>
</feature>